<dbReference type="PROSITE" id="PS50995">
    <property type="entry name" value="HTH_MARR_2"/>
    <property type="match status" value="1"/>
</dbReference>
<protein>
    <submittedName>
        <fullName evidence="2">Homoprotocatechuate degradation operon regulator, HpaR</fullName>
    </submittedName>
</protein>
<evidence type="ECO:0000259" key="1">
    <source>
        <dbReference type="PROSITE" id="PS50995"/>
    </source>
</evidence>
<evidence type="ECO:0000313" key="3">
    <source>
        <dbReference type="Proteomes" id="UP000266178"/>
    </source>
</evidence>
<reference evidence="2 3" key="1">
    <citation type="submission" date="2018-08" db="EMBL/GenBank/DDBJ databases">
        <title>Meiothermus granaticius genome AF-68 sequencing project.</title>
        <authorList>
            <person name="Da Costa M.S."/>
            <person name="Albuquerque L."/>
            <person name="Raposo P."/>
            <person name="Froufe H.J.C."/>
            <person name="Barroso C.S."/>
            <person name="Egas C."/>
        </authorList>
    </citation>
    <scope>NUCLEOTIDE SEQUENCE [LARGE SCALE GENOMIC DNA]</scope>
    <source>
        <strain evidence="2 3">AF-68</strain>
    </source>
</reference>
<dbReference type="SUPFAM" id="SSF46785">
    <property type="entry name" value="Winged helix' DNA-binding domain"/>
    <property type="match status" value="1"/>
</dbReference>
<evidence type="ECO:0000313" key="2">
    <source>
        <dbReference type="EMBL" id="RIH92893.1"/>
    </source>
</evidence>
<dbReference type="GO" id="GO:0003700">
    <property type="term" value="F:DNA-binding transcription factor activity"/>
    <property type="evidence" value="ECO:0007669"/>
    <property type="project" value="InterPro"/>
</dbReference>
<proteinExistence type="predicted"/>
<dbReference type="PANTHER" id="PTHR33164:SF43">
    <property type="entry name" value="HTH-TYPE TRANSCRIPTIONAL REPRESSOR YETL"/>
    <property type="match status" value="1"/>
</dbReference>
<dbReference type="Gene3D" id="1.10.10.10">
    <property type="entry name" value="Winged helix-like DNA-binding domain superfamily/Winged helix DNA-binding domain"/>
    <property type="match status" value="1"/>
</dbReference>
<comment type="caution">
    <text evidence="2">The sequence shown here is derived from an EMBL/GenBank/DDBJ whole genome shotgun (WGS) entry which is preliminary data.</text>
</comment>
<keyword evidence="3" id="KW-1185">Reference proteome</keyword>
<accession>A0A399F9X5</accession>
<dbReference type="AlphaFoldDB" id="A0A399F9X5"/>
<dbReference type="InterPro" id="IPR036388">
    <property type="entry name" value="WH-like_DNA-bd_sf"/>
</dbReference>
<organism evidence="2 3">
    <name type="scientific">Meiothermus granaticius NBRC 107808</name>
    <dbReference type="NCBI Taxonomy" id="1227551"/>
    <lineage>
        <taxon>Bacteria</taxon>
        <taxon>Thermotogati</taxon>
        <taxon>Deinococcota</taxon>
        <taxon>Deinococci</taxon>
        <taxon>Thermales</taxon>
        <taxon>Thermaceae</taxon>
        <taxon>Meiothermus</taxon>
    </lineage>
</organism>
<sequence length="149" mass="17107">MTSSPDPDPLRLMNAFWQLRTLLAVRFGRRVEGETGINPKDFFALMAIDSGFSYPSDLAQHFMQPTYSVSRIVEGLTSAGLIEREFDESDARRTRLSLTPKGQEKLQAAKEVWRNEIRAVLRRLPLEHQEQLIQHLETLARLSREEPEG</sequence>
<dbReference type="OrthoDB" id="70940at2"/>
<dbReference type="GO" id="GO:0006950">
    <property type="term" value="P:response to stress"/>
    <property type="evidence" value="ECO:0007669"/>
    <property type="project" value="TreeGrafter"/>
</dbReference>
<dbReference type="Pfam" id="PF12802">
    <property type="entry name" value="MarR_2"/>
    <property type="match status" value="1"/>
</dbReference>
<dbReference type="InterPro" id="IPR036390">
    <property type="entry name" value="WH_DNA-bd_sf"/>
</dbReference>
<dbReference type="Proteomes" id="UP000266178">
    <property type="component" value="Unassembled WGS sequence"/>
</dbReference>
<feature type="domain" description="HTH marR-type" evidence="1">
    <location>
        <begin position="9"/>
        <end position="141"/>
    </location>
</feature>
<dbReference type="PANTHER" id="PTHR33164">
    <property type="entry name" value="TRANSCRIPTIONAL REGULATOR, MARR FAMILY"/>
    <property type="match status" value="1"/>
</dbReference>
<name>A0A399F9X5_9DEIN</name>
<dbReference type="RefSeq" id="WP_119356677.1">
    <property type="nucleotide sequence ID" value="NZ_BJXM01000006.1"/>
</dbReference>
<gene>
    <name evidence="2" type="ORF">Mgrana_01168</name>
</gene>
<dbReference type="InterPro" id="IPR039422">
    <property type="entry name" value="MarR/SlyA-like"/>
</dbReference>
<dbReference type="EMBL" id="QWLB01000012">
    <property type="protein sequence ID" value="RIH92893.1"/>
    <property type="molecule type" value="Genomic_DNA"/>
</dbReference>
<dbReference type="InterPro" id="IPR000835">
    <property type="entry name" value="HTH_MarR-typ"/>
</dbReference>
<dbReference type="SMART" id="SM00347">
    <property type="entry name" value="HTH_MARR"/>
    <property type="match status" value="1"/>
</dbReference>